<dbReference type="EMBL" id="CASHTH010003290">
    <property type="protein sequence ID" value="CAI8042892.1"/>
    <property type="molecule type" value="Genomic_DNA"/>
</dbReference>
<reference evidence="2" key="1">
    <citation type="submission" date="2023-03" db="EMBL/GenBank/DDBJ databases">
        <authorList>
            <person name="Steffen K."/>
            <person name="Cardenas P."/>
        </authorList>
    </citation>
    <scope>NUCLEOTIDE SEQUENCE</scope>
</reference>
<protein>
    <submittedName>
        <fullName evidence="2">Uncharacterized protein</fullName>
    </submittedName>
</protein>
<dbReference type="Proteomes" id="UP001174909">
    <property type="component" value="Unassembled WGS sequence"/>
</dbReference>
<proteinExistence type="predicted"/>
<gene>
    <name evidence="2" type="ORF">GBAR_LOCUS23792</name>
</gene>
<dbReference type="AlphaFoldDB" id="A0AA35T8W9"/>
<organism evidence="2 3">
    <name type="scientific">Geodia barretti</name>
    <name type="common">Barrett's horny sponge</name>
    <dbReference type="NCBI Taxonomy" id="519541"/>
    <lineage>
        <taxon>Eukaryota</taxon>
        <taxon>Metazoa</taxon>
        <taxon>Porifera</taxon>
        <taxon>Demospongiae</taxon>
        <taxon>Heteroscleromorpha</taxon>
        <taxon>Tetractinellida</taxon>
        <taxon>Astrophorina</taxon>
        <taxon>Geodiidae</taxon>
        <taxon>Geodia</taxon>
    </lineage>
</organism>
<evidence type="ECO:0000313" key="3">
    <source>
        <dbReference type="Proteomes" id="UP001174909"/>
    </source>
</evidence>
<sequence length="98" mass="10662">MSVSAGETPLFNVFQSGAVLVFISEASGKTLRVKDNGDAEGKGGEGAMAQFKVHVRGPQRVALQNVHNPRHWLRIKDNDLNGKGQEGGSFTEFKLEEH</sequence>
<comment type="caution">
    <text evidence="2">The sequence shown here is derived from an EMBL/GenBank/DDBJ whole genome shotgun (WGS) entry which is preliminary data.</text>
</comment>
<name>A0AA35T8W9_GEOBA</name>
<evidence type="ECO:0000256" key="1">
    <source>
        <dbReference type="SAM" id="MobiDB-lite"/>
    </source>
</evidence>
<feature type="non-terminal residue" evidence="2">
    <location>
        <position position="1"/>
    </location>
</feature>
<keyword evidence="3" id="KW-1185">Reference proteome</keyword>
<evidence type="ECO:0000313" key="2">
    <source>
        <dbReference type="EMBL" id="CAI8042892.1"/>
    </source>
</evidence>
<feature type="region of interest" description="Disordered" evidence="1">
    <location>
        <begin position="77"/>
        <end position="98"/>
    </location>
</feature>
<accession>A0AA35T8W9</accession>